<protein>
    <submittedName>
        <fullName evidence="1">Uncharacterized protein</fullName>
    </submittedName>
</protein>
<dbReference type="EMBL" id="MCBR01016839">
    <property type="protein sequence ID" value="RKF60189.1"/>
    <property type="molecule type" value="Genomic_DNA"/>
</dbReference>
<sequence length="67" mass="8189">MQRRGFETSNIQDSHLQQYAEWRIQVYRSEKIDLSSILESYEYDINGFKQNDFKRIDRDTIVKLRDT</sequence>
<name>A0A420HS28_9PEZI</name>
<dbReference type="Proteomes" id="UP000285405">
    <property type="component" value="Unassembled WGS sequence"/>
</dbReference>
<organism evidence="1 2">
    <name type="scientific">Golovinomyces cichoracearum</name>
    <dbReference type="NCBI Taxonomy" id="62708"/>
    <lineage>
        <taxon>Eukaryota</taxon>
        <taxon>Fungi</taxon>
        <taxon>Dikarya</taxon>
        <taxon>Ascomycota</taxon>
        <taxon>Pezizomycotina</taxon>
        <taxon>Leotiomycetes</taxon>
        <taxon>Erysiphales</taxon>
        <taxon>Erysiphaceae</taxon>
        <taxon>Golovinomyces</taxon>
    </lineage>
</organism>
<comment type="caution">
    <text evidence="1">The sequence shown here is derived from an EMBL/GenBank/DDBJ whole genome shotgun (WGS) entry which is preliminary data.</text>
</comment>
<dbReference type="OrthoDB" id="10362134at2759"/>
<gene>
    <name evidence="1" type="ORF">GcC1_168020</name>
</gene>
<evidence type="ECO:0000313" key="1">
    <source>
        <dbReference type="EMBL" id="RKF60189.1"/>
    </source>
</evidence>
<evidence type="ECO:0000313" key="2">
    <source>
        <dbReference type="Proteomes" id="UP000285405"/>
    </source>
</evidence>
<accession>A0A420HS28</accession>
<proteinExistence type="predicted"/>
<reference evidence="1 2" key="1">
    <citation type="journal article" date="2018" name="BMC Genomics">
        <title>Comparative genome analyses reveal sequence features reflecting distinct modes of host-adaptation between dicot and monocot powdery mildew.</title>
        <authorList>
            <person name="Wu Y."/>
            <person name="Ma X."/>
            <person name="Pan Z."/>
            <person name="Kale S.D."/>
            <person name="Song Y."/>
            <person name="King H."/>
            <person name="Zhang Q."/>
            <person name="Presley C."/>
            <person name="Deng X."/>
            <person name="Wei C.I."/>
            <person name="Xiao S."/>
        </authorList>
    </citation>
    <scope>NUCLEOTIDE SEQUENCE [LARGE SCALE GENOMIC DNA]</scope>
    <source>
        <strain evidence="1">UCSC1</strain>
    </source>
</reference>
<dbReference type="AlphaFoldDB" id="A0A420HS28"/>